<dbReference type="InterPro" id="IPR002213">
    <property type="entry name" value="UDP_glucos_trans"/>
</dbReference>
<dbReference type="EC" id="2.4.1.17" evidence="3"/>
<keyword evidence="6" id="KW-0812">Transmembrane</keyword>
<keyword evidence="9" id="KW-0472">Membrane</keyword>
<protein>
    <recommendedName>
        <fullName evidence="3">glucuronosyltransferase</fullName>
        <ecNumber evidence="3">2.4.1.17</ecNumber>
    </recommendedName>
</protein>
<comment type="subcellular location">
    <subcellularLocation>
        <location evidence="1">Membrane</location>
        <topology evidence="1">Single-pass membrane protein</topology>
    </subcellularLocation>
</comment>
<accession>A0AA36G311</accession>
<keyword evidence="4" id="KW-0328">Glycosyltransferase</keyword>
<comment type="caution">
    <text evidence="11">The sequence shown here is derived from an EMBL/GenBank/DDBJ whole genome shotgun (WGS) entry which is preliminary data.</text>
</comment>
<evidence type="ECO:0000256" key="9">
    <source>
        <dbReference type="ARBA" id="ARBA00023136"/>
    </source>
</evidence>
<dbReference type="InterPro" id="IPR050271">
    <property type="entry name" value="UDP-glycosyltransferase"/>
</dbReference>
<dbReference type="CDD" id="cd03784">
    <property type="entry name" value="GT1_Gtf-like"/>
    <property type="match status" value="1"/>
</dbReference>
<evidence type="ECO:0000256" key="7">
    <source>
        <dbReference type="ARBA" id="ARBA00022729"/>
    </source>
</evidence>
<dbReference type="EMBL" id="CATQJA010002647">
    <property type="protein sequence ID" value="CAJ0576930.1"/>
    <property type="molecule type" value="Genomic_DNA"/>
</dbReference>
<dbReference type="PANTHER" id="PTHR48043">
    <property type="entry name" value="EG:EG0003.4 PROTEIN-RELATED"/>
    <property type="match status" value="1"/>
</dbReference>
<dbReference type="PANTHER" id="PTHR48043:SF23">
    <property type="entry name" value="UDP-GLUCURONOSYLTRANSFERASE"/>
    <property type="match status" value="1"/>
</dbReference>
<comment type="similarity">
    <text evidence="2">Belongs to the UDP-glycosyltransferase family.</text>
</comment>
<evidence type="ECO:0000256" key="10">
    <source>
        <dbReference type="ARBA" id="ARBA00047475"/>
    </source>
</evidence>
<keyword evidence="12" id="KW-1185">Reference proteome</keyword>
<dbReference type="Gene3D" id="3.40.50.2000">
    <property type="entry name" value="Glycogen Phosphorylase B"/>
    <property type="match status" value="1"/>
</dbReference>
<reference evidence="11" key="1">
    <citation type="submission" date="2023-06" db="EMBL/GenBank/DDBJ databases">
        <authorList>
            <person name="Delattre M."/>
        </authorList>
    </citation>
    <scope>NUCLEOTIDE SEQUENCE</scope>
    <source>
        <strain evidence="11">AF72</strain>
    </source>
</reference>
<keyword evidence="7" id="KW-0732">Signal</keyword>
<dbReference type="SUPFAM" id="SSF53756">
    <property type="entry name" value="UDP-Glycosyltransferase/glycogen phosphorylase"/>
    <property type="match status" value="1"/>
</dbReference>
<keyword evidence="8" id="KW-1133">Transmembrane helix</keyword>
<evidence type="ECO:0000256" key="1">
    <source>
        <dbReference type="ARBA" id="ARBA00004167"/>
    </source>
</evidence>
<gene>
    <name evidence="11" type="ORF">MSPICULIGERA_LOCUS15211</name>
</gene>
<feature type="non-terminal residue" evidence="11">
    <location>
        <position position="1"/>
    </location>
</feature>
<evidence type="ECO:0000313" key="12">
    <source>
        <dbReference type="Proteomes" id="UP001177023"/>
    </source>
</evidence>
<dbReference type="Pfam" id="PF00201">
    <property type="entry name" value="UDPGT"/>
    <property type="match status" value="1"/>
</dbReference>
<dbReference type="Proteomes" id="UP001177023">
    <property type="component" value="Unassembled WGS sequence"/>
</dbReference>
<evidence type="ECO:0000256" key="5">
    <source>
        <dbReference type="ARBA" id="ARBA00022679"/>
    </source>
</evidence>
<comment type="catalytic activity">
    <reaction evidence="10">
        <text>glucuronate acceptor + UDP-alpha-D-glucuronate = acceptor beta-D-glucuronoside + UDP + H(+)</text>
        <dbReference type="Rhea" id="RHEA:21032"/>
        <dbReference type="ChEBI" id="CHEBI:15378"/>
        <dbReference type="ChEBI" id="CHEBI:58052"/>
        <dbReference type="ChEBI" id="CHEBI:58223"/>
        <dbReference type="ChEBI" id="CHEBI:132367"/>
        <dbReference type="ChEBI" id="CHEBI:132368"/>
        <dbReference type="EC" id="2.4.1.17"/>
    </reaction>
</comment>
<dbReference type="FunFam" id="3.40.50.2000:FF:000038">
    <property type="entry name" value="UDP-GlucuronosylTransferase"/>
    <property type="match status" value="1"/>
</dbReference>
<evidence type="ECO:0000256" key="4">
    <source>
        <dbReference type="ARBA" id="ARBA00022676"/>
    </source>
</evidence>
<evidence type="ECO:0000256" key="2">
    <source>
        <dbReference type="ARBA" id="ARBA00009995"/>
    </source>
</evidence>
<name>A0AA36G311_9BILA</name>
<proteinExistence type="inferred from homology"/>
<evidence type="ECO:0000256" key="8">
    <source>
        <dbReference type="ARBA" id="ARBA00022989"/>
    </source>
</evidence>
<keyword evidence="5" id="KW-0808">Transferase</keyword>
<evidence type="ECO:0000256" key="3">
    <source>
        <dbReference type="ARBA" id="ARBA00012544"/>
    </source>
</evidence>
<evidence type="ECO:0000313" key="11">
    <source>
        <dbReference type="EMBL" id="CAJ0576930.1"/>
    </source>
</evidence>
<organism evidence="11 12">
    <name type="scientific">Mesorhabditis spiculigera</name>
    <dbReference type="NCBI Taxonomy" id="96644"/>
    <lineage>
        <taxon>Eukaryota</taxon>
        <taxon>Metazoa</taxon>
        <taxon>Ecdysozoa</taxon>
        <taxon>Nematoda</taxon>
        <taxon>Chromadorea</taxon>
        <taxon>Rhabditida</taxon>
        <taxon>Rhabditina</taxon>
        <taxon>Rhabditomorpha</taxon>
        <taxon>Rhabditoidea</taxon>
        <taxon>Rhabditidae</taxon>
        <taxon>Mesorhabditinae</taxon>
        <taxon>Mesorhabditis</taxon>
    </lineage>
</organism>
<sequence>MYKTLLYTTAFLLQSAFCLKILIVNPYFALSHMRFMGRVADVLTEAGHQVVELRQVLNAELLGQKFSNSRRVITVEADPTVTAMNDQLINPGGIYPKLWEMEATPTGMIELFSYLGGMFSAQCRAVITNSSVLQELKYEHFDVGINEGFDFCGFGIFEAIGLKKVIATSTTIMYDHQAQMLGVPTAPSYVPGGMSPTMDRMSFFERLANSLGTMVGSYAFAGCVDQTTAVFRQRFGKEFPSMQELFSRSALMITNSHHLVDFPHPLISKVVEVGGLGIKKDPSPLPSTWNSILNRKRRTVLISFGSVIKAADMPMQMKRSIVDTARNMPEVQFIWKYEGDDILHAPENLLLSKWTPQSQLLRDSRISLFVTHGGLASCYEASYSGTPMVIVPLFADQPRNAMMMRRHGVAAEFSKKDLGNAKKLTETIRKALRDQSLDANAKRLSTHLQSAPFSPQELLVRNVEFVGKFGRLAELEPYGRRLSFIEYFLVDWQKAQ</sequence>
<dbReference type="AlphaFoldDB" id="A0AA36G311"/>
<dbReference type="GO" id="GO:0016020">
    <property type="term" value="C:membrane"/>
    <property type="evidence" value="ECO:0007669"/>
    <property type="project" value="UniProtKB-SubCell"/>
</dbReference>
<dbReference type="GO" id="GO:0015020">
    <property type="term" value="F:glucuronosyltransferase activity"/>
    <property type="evidence" value="ECO:0007669"/>
    <property type="project" value="UniProtKB-EC"/>
</dbReference>
<evidence type="ECO:0000256" key="6">
    <source>
        <dbReference type="ARBA" id="ARBA00022692"/>
    </source>
</evidence>